<dbReference type="CDD" id="cd00033">
    <property type="entry name" value="CCP"/>
    <property type="match status" value="2"/>
</dbReference>
<dbReference type="InterPro" id="IPR049883">
    <property type="entry name" value="NOTCH1_EGF-like"/>
</dbReference>
<dbReference type="GO" id="GO:0005509">
    <property type="term" value="F:calcium ion binding"/>
    <property type="evidence" value="ECO:0007669"/>
    <property type="project" value="InterPro"/>
</dbReference>
<evidence type="ECO:0000256" key="8">
    <source>
        <dbReference type="PROSITE-ProRule" id="PRU00076"/>
    </source>
</evidence>
<dbReference type="InterPro" id="IPR052080">
    <property type="entry name" value="vWF_C/EGF_Fibrillin"/>
</dbReference>
<keyword evidence="7" id="KW-0325">Glycoprotein</keyword>
<evidence type="ECO:0000256" key="5">
    <source>
        <dbReference type="ARBA" id="ARBA00022737"/>
    </source>
</evidence>
<keyword evidence="11" id="KW-0812">Transmembrane</keyword>
<keyword evidence="11" id="KW-0472">Membrane</keyword>
<dbReference type="PROSITE" id="PS01186">
    <property type="entry name" value="EGF_2"/>
    <property type="match status" value="3"/>
</dbReference>
<name>A0A6P6QDD8_CARAU</name>
<comment type="caution">
    <text evidence="8">Lacks conserved residue(s) required for the propagation of feature annotation.</text>
</comment>
<keyword evidence="3 8" id="KW-0245">EGF-like domain</keyword>
<keyword evidence="6" id="KW-1015">Disulfide bond</keyword>
<dbReference type="SUPFAM" id="SSF57196">
    <property type="entry name" value="EGF/Laminin"/>
    <property type="match status" value="2"/>
</dbReference>
<evidence type="ECO:0000313" key="15">
    <source>
        <dbReference type="RefSeq" id="XP_026131292.1"/>
    </source>
</evidence>
<feature type="domain" description="Sushi" evidence="13">
    <location>
        <begin position="561"/>
        <end position="625"/>
    </location>
</feature>
<evidence type="ECO:0000256" key="6">
    <source>
        <dbReference type="ARBA" id="ARBA00023157"/>
    </source>
</evidence>
<dbReference type="SUPFAM" id="SSF57184">
    <property type="entry name" value="Growth factor receptor domain"/>
    <property type="match status" value="1"/>
</dbReference>
<dbReference type="InterPro" id="IPR035976">
    <property type="entry name" value="Sushi/SCR/CCP_sf"/>
</dbReference>
<protein>
    <submittedName>
        <fullName evidence="15">Serine/threonine-protein phosphatase with EF-hands 1 isoform X1</fullName>
    </submittedName>
</protein>
<evidence type="ECO:0000256" key="1">
    <source>
        <dbReference type="ARBA" id="ARBA00004613"/>
    </source>
</evidence>
<evidence type="ECO:0000256" key="4">
    <source>
        <dbReference type="ARBA" id="ARBA00022729"/>
    </source>
</evidence>
<dbReference type="PANTHER" id="PTHR47333:SF4">
    <property type="entry name" value="EGF-LIKE DOMAIN-CONTAINING PROTEIN"/>
    <property type="match status" value="1"/>
</dbReference>
<keyword evidence="14" id="KW-1185">Reference proteome</keyword>
<organism evidence="14 15">
    <name type="scientific">Carassius auratus</name>
    <name type="common">Goldfish</name>
    <dbReference type="NCBI Taxonomy" id="7957"/>
    <lineage>
        <taxon>Eukaryota</taxon>
        <taxon>Metazoa</taxon>
        <taxon>Chordata</taxon>
        <taxon>Craniata</taxon>
        <taxon>Vertebrata</taxon>
        <taxon>Euteleostomi</taxon>
        <taxon>Actinopterygii</taxon>
        <taxon>Neopterygii</taxon>
        <taxon>Teleostei</taxon>
        <taxon>Ostariophysi</taxon>
        <taxon>Cypriniformes</taxon>
        <taxon>Cyprinidae</taxon>
        <taxon>Cyprininae</taxon>
        <taxon>Carassius</taxon>
    </lineage>
</organism>
<dbReference type="InterPro" id="IPR000152">
    <property type="entry name" value="EGF-type_Asp/Asn_hydroxyl_site"/>
</dbReference>
<dbReference type="FunFam" id="2.10.25.10:FF:000119">
    <property type="entry name" value="vitamin K-dependent protein S"/>
    <property type="match status" value="1"/>
</dbReference>
<keyword evidence="2" id="KW-0964">Secreted</keyword>
<dbReference type="PROSITE" id="PS50026">
    <property type="entry name" value="EGF_3"/>
    <property type="match status" value="1"/>
</dbReference>
<evidence type="ECO:0000259" key="12">
    <source>
        <dbReference type="PROSITE" id="PS50026"/>
    </source>
</evidence>
<feature type="domain" description="Sushi" evidence="13">
    <location>
        <begin position="158"/>
        <end position="212"/>
    </location>
</feature>
<reference evidence="15" key="1">
    <citation type="submission" date="2025-08" db="UniProtKB">
        <authorList>
            <consortium name="RefSeq"/>
        </authorList>
    </citation>
    <scope>IDENTIFICATION</scope>
    <source>
        <strain evidence="15">Wakin</strain>
        <tissue evidence="15">Muscle</tissue>
    </source>
</reference>
<dbReference type="PROSITE" id="PS50923">
    <property type="entry name" value="SUSHI"/>
    <property type="match status" value="3"/>
</dbReference>
<dbReference type="SMART" id="SM00179">
    <property type="entry name" value="EGF_CA"/>
    <property type="match status" value="5"/>
</dbReference>
<dbReference type="SMART" id="SM00181">
    <property type="entry name" value="EGF"/>
    <property type="match status" value="5"/>
</dbReference>
<dbReference type="FunFam" id="2.10.25.10:FF:000326">
    <property type="entry name" value="Multiple EGF like domains 6"/>
    <property type="match status" value="1"/>
</dbReference>
<proteinExistence type="predicted"/>
<evidence type="ECO:0000256" key="11">
    <source>
        <dbReference type="SAM" id="Phobius"/>
    </source>
</evidence>
<dbReference type="Gene3D" id="2.10.70.10">
    <property type="entry name" value="Complement Module, domain 1"/>
    <property type="match status" value="3"/>
</dbReference>
<dbReference type="Pfam" id="PF07645">
    <property type="entry name" value="EGF_CA"/>
    <property type="match status" value="2"/>
</dbReference>
<comment type="subcellular location">
    <subcellularLocation>
        <location evidence="1">Secreted</location>
    </subcellularLocation>
</comment>
<evidence type="ECO:0000256" key="3">
    <source>
        <dbReference type="ARBA" id="ARBA00022536"/>
    </source>
</evidence>
<sequence length="849" mass="94170">MSVQDVLNPCYSVLCLLPFHSLPLLSCLIFLPNPFKTPLSSVQFAWVIFIYSLTFLEFRQPLLKICFVCFLRWNCLIMQSWRGALLCVLWCQLWTQTPGIAHKGCIGFGHLDNGHMFFRYGGLYVTFTCNPGFRLHGYRTSSCVSGQWARDPPLCVASGCPSPGDLLHGSAVVSKDRSLAAFSCDTGFSLFGSALLFCKGKSWNGTKPVCKAADIMSVLNLNQDSLHGPVSAQDHDVPTSLKVHFHSHVSAASKDAFFKRVLLGVPHISLDFTDFRQKNIRKPVETKPSKILFDKTQNSGKAGPISNLENFKDPIRNSDFQKSVTVASANVSAISLDLESSLLSTTQTSFVTPAEDPQQVKIIDQTFTEAAYRRNQKDFQSTLGTDKLFQRASVISAAMTLPEYKKNNSPWISTTPAPNINTLGTDHHLQSFIKAHTTESLAPSTTSYPGFKVSKQSVSFALDPWSTSPSTSRALFEQRPNLTETSPPPNTTGSISSSKEVLTTATHLASGLHLKAQTDVHNSTEITDGQVNEKRNQSDPKQMLDTPAWKDLPGFSRIRRPVCPYPPFPSRGTFYFRSIKNPGPLQYKHYIQYACYPGYTLTNGDVYSYCQHNGQWSGRTPLCLELTPCSLNNGGCSQICHVNKQNRAQCLCKPGFLLLEDQRTCRDLDECVEELHLCQQVCQNTLGSYRCSCSPGFQLSSDGTSCSDVDECEHVGSALCIFGCINSPGSFQCLCPVGYKLDSTNTHCEDMNECEDTAVLQQKQLHWCEGKCVNLPGTYRCICPRGYRLHPNGHQCEDVNECELKNANCSHLCINHRGGYKCACPETHRISPNNQKNCQPVDKNTSFSH</sequence>
<dbReference type="AlphaFoldDB" id="A0A6P6QDD8"/>
<dbReference type="PROSITE" id="PS00010">
    <property type="entry name" value="ASX_HYDROXYL"/>
    <property type="match status" value="2"/>
</dbReference>
<dbReference type="InterPro" id="IPR000742">
    <property type="entry name" value="EGF"/>
</dbReference>
<feature type="region of interest" description="Disordered" evidence="10">
    <location>
        <begin position="514"/>
        <end position="547"/>
    </location>
</feature>
<feature type="domain" description="EGF-like" evidence="12">
    <location>
        <begin position="667"/>
        <end position="707"/>
    </location>
</feature>
<feature type="transmembrane region" description="Helical" evidence="11">
    <location>
        <begin position="37"/>
        <end position="55"/>
    </location>
</feature>
<dbReference type="Pfam" id="PF14670">
    <property type="entry name" value="FXa_inhibition"/>
    <property type="match status" value="1"/>
</dbReference>
<dbReference type="RefSeq" id="XP_026131292.1">
    <property type="nucleotide sequence ID" value="XM_026275507.1"/>
</dbReference>
<gene>
    <name evidence="15" type="primary">ppef1</name>
</gene>
<dbReference type="InterPro" id="IPR000436">
    <property type="entry name" value="Sushi_SCR_CCP_dom"/>
</dbReference>
<dbReference type="Gene3D" id="2.10.25.10">
    <property type="entry name" value="Laminin"/>
    <property type="match status" value="5"/>
</dbReference>
<feature type="transmembrane region" description="Helical" evidence="11">
    <location>
        <begin position="12"/>
        <end position="31"/>
    </location>
</feature>
<dbReference type="InterPro" id="IPR001881">
    <property type="entry name" value="EGF-like_Ca-bd_dom"/>
</dbReference>
<evidence type="ECO:0000313" key="14">
    <source>
        <dbReference type="Proteomes" id="UP000515129"/>
    </source>
</evidence>
<dbReference type="FunFam" id="2.10.25.10:FF:000037">
    <property type="entry name" value="Signal peptide, CUB domain and EGF-like domain-containing 2"/>
    <property type="match status" value="1"/>
</dbReference>
<evidence type="ECO:0000256" key="7">
    <source>
        <dbReference type="ARBA" id="ARBA00023180"/>
    </source>
</evidence>
<dbReference type="GO" id="GO:0005576">
    <property type="term" value="C:extracellular region"/>
    <property type="evidence" value="ECO:0007669"/>
    <property type="project" value="UniProtKB-SubCell"/>
</dbReference>
<dbReference type="InterPro" id="IPR018097">
    <property type="entry name" value="EGF_Ca-bd_CS"/>
</dbReference>
<dbReference type="InterPro" id="IPR026823">
    <property type="entry name" value="cEGF"/>
</dbReference>
<feature type="region of interest" description="Disordered" evidence="10">
    <location>
        <begin position="464"/>
        <end position="500"/>
    </location>
</feature>
<dbReference type="PROSITE" id="PS01187">
    <property type="entry name" value="EGF_CA"/>
    <property type="match status" value="2"/>
</dbReference>
<feature type="domain" description="Sushi" evidence="13">
    <location>
        <begin position="89"/>
        <end position="157"/>
    </location>
</feature>
<dbReference type="Proteomes" id="UP000515129">
    <property type="component" value="Chromosome 11"/>
</dbReference>
<feature type="compositionally biased region" description="Polar residues" evidence="10">
    <location>
        <begin position="480"/>
        <end position="500"/>
    </location>
</feature>
<keyword evidence="4" id="KW-0732">Signal</keyword>
<dbReference type="KEGG" id="caua:113111067"/>
<dbReference type="SUPFAM" id="SSF57535">
    <property type="entry name" value="Complement control module/SCR domain"/>
    <property type="match status" value="3"/>
</dbReference>
<dbReference type="InterPro" id="IPR009030">
    <property type="entry name" value="Growth_fac_rcpt_cys_sf"/>
</dbReference>
<keyword evidence="5" id="KW-0677">Repeat</keyword>
<evidence type="ECO:0000256" key="9">
    <source>
        <dbReference type="PROSITE-ProRule" id="PRU00302"/>
    </source>
</evidence>
<keyword evidence="9" id="KW-0768">Sushi</keyword>
<evidence type="ECO:0000256" key="10">
    <source>
        <dbReference type="SAM" id="MobiDB-lite"/>
    </source>
</evidence>
<dbReference type="OrthoDB" id="446173at2759"/>
<evidence type="ECO:0000256" key="2">
    <source>
        <dbReference type="ARBA" id="ARBA00022525"/>
    </source>
</evidence>
<dbReference type="PANTHER" id="PTHR47333">
    <property type="entry name" value="VON WILLEBRAND FACTOR C AND EGF DOMAIN-CONTAINING PROTEIN"/>
    <property type="match status" value="1"/>
</dbReference>
<evidence type="ECO:0000259" key="13">
    <source>
        <dbReference type="PROSITE" id="PS50923"/>
    </source>
</evidence>
<dbReference type="SMART" id="SM00032">
    <property type="entry name" value="CCP"/>
    <property type="match status" value="3"/>
</dbReference>
<dbReference type="Pfam" id="PF00084">
    <property type="entry name" value="Sushi"/>
    <property type="match status" value="3"/>
</dbReference>
<dbReference type="Pfam" id="PF12662">
    <property type="entry name" value="cEGF"/>
    <property type="match status" value="1"/>
</dbReference>
<feature type="compositionally biased region" description="Polar residues" evidence="10">
    <location>
        <begin position="519"/>
        <end position="530"/>
    </location>
</feature>
<dbReference type="CDD" id="cd00054">
    <property type="entry name" value="EGF_CA"/>
    <property type="match status" value="3"/>
</dbReference>
<accession>A0A6P6QDD8</accession>
<dbReference type="CTD" id="5475"/>
<keyword evidence="11" id="KW-1133">Transmembrane helix</keyword>
<feature type="compositionally biased region" description="Polar residues" evidence="10">
    <location>
        <begin position="464"/>
        <end position="473"/>
    </location>
</feature>